<evidence type="ECO:0000256" key="1">
    <source>
        <dbReference type="SAM" id="MobiDB-lite"/>
    </source>
</evidence>
<sequence length="451" mass="51787">MSYPADLLKKINDLKEEFNQQVEALAIEYSHIISAKKIKKEILGRHSEKGSRASRPSRRIRTPQSESPTPESSTTREPSDALLNDKNEHFKSQCKKIYELAVKLYREDGIHVLAYCVPSPEEDDIRPLKVFNTKLCKRFNSKLTREMVKLTDELKSYIAFHAGPKVTKETENQEVVRSKRSVAEAKNQEIVKPKRSVKEAKNQEVAGAKRPVEEVENQKVARPKRSAEEEENQKVAKTKQPVEEVETQEVARTEQSVKEVENQEVARTEQSVEDVEIQEVARPKRSVEEVDHGDDEDDENGDDVKEEVEEPVIKKYKSRQLKSLSLMLRGEEKITGTLRPLPGRERRINRNDAFRRRTKPKAASELARFNLKKDIRKRLLDMLRDADPELDETAFPWKSFGDTGTYKTCIMEGLPTNLVNLSRGLDRMTGTQINILMDALEKGNIKIKKIE</sequence>
<feature type="compositionally biased region" description="Basic and acidic residues" evidence="1">
    <location>
        <begin position="279"/>
        <end position="290"/>
    </location>
</feature>
<feature type="compositionally biased region" description="Basic and acidic residues" evidence="1">
    <location>
        <begin position="249"/>
        <end position="267"/>
    </location>
</feature>
<feature type="compositionally biased region" description="Acidic residues" evidence="1">
    <location>
        <begin position="291"/>
        <end position="310"/>
    </location>
</feature>
<dbReference type="Proteomes" id="UP000252139">
    <property type="component" value="Unassembled WGS sequence"/>
</dbReference>
<feature type="region of interest" description="Disordered" evidence="1">
    <location>
        <begin position="43"/>
        <end position="85"/>
    </location>
</feature>
<reference evidence="2 3" key="1">
    <citation type="journal article" date="2018" name="G3 (Bethesda)">
        <title>Phylogenetic and Phylogenomic Definition of Rhizopus Species.</title>
        <authorList>
            <person name="Gryganskyi A.P."/>
            <person name="Golan J."/>
            <person name="Dolatabadi S."/>
            <person name="Mondo S."/>
            <person name="Robb S."/>
            <person name="Idnurm A."/>
            <person name="Muszewska A."/>
            <person name="Steczkiewicz K."/>
            <person name="Masonjones S."/>
            <person name="Liao H.L."/>
            <person name="Gajdeczka M.T."/>
            <person name="Anike F."/>
            <person name="Vuek A."/>
            <person name="Anishchenko I.M."/>
            <person name="Voigt K."/>
            <person name="de Hoog G.S."/>
            <person name="Smith M.E."/>
            <person name="Heitman J."/>
            <person name="Vilgalys R."/>
            <person name="Stajich J.E."/>
        </authorList>
    </citation>
    <scope>NUCLEOTIDE SEQUENCE [LARGE SCALE GENOMIC DNA]</scope>
    <source>
        <strain evidence="2 3">CBS 357.93</strain>
    </source>
</reference>
<dbReference type="OrthoDB" id="2235156at2759"/>
<protein>
    <submittedName>
        <fullName evidence="2">Uncharacterized protein</fullName>
    </submittedName>
</protein>
<name>A0A367K801_RHIAZ</name>
<proteinExistence type="predicted"/>
<evidence type="ECO:0000313" key="3">
    <source>
        <dbReference type="Proteomes" id="UP000252139"/>
    </source>
</evidence>
<feature type="compositionally biased region" description="Basic and acidic residues" evidence="1">
    <location>
        <begin position="193"/>
        <end position="202"/>
    </location>
</feature>
<gene>
    <name evidence="2" type="ORF">CU097_014540</name>
</gene>
<feature type="compositionally biased region" description="Basic and acidic residues" evidence="1">
    <location>
        <begin position="210"/>
        <end position="219"/>
    </location>
</feature>
<dbReference type="EMBL" id="PJQL01000203">
    <property type="protein sequence ID" value="RCH98362.1"/>
    <property type="molecule type" value="Genomic_DNA"/>
</dbReference>
<dbReference type="AlphaFoldDB" id="A0A367K801"/>
<keyword evidence="3" id="KW-1185">Reference proteome</keyword>
<evidence type="ECO:0000313" key="2">
    <source>
        <dbReference type="EMBL" id="RCH98362.1"/>
    </source>
</evidence>
<feature type="region of interest" description="Disordered" evidence="1">
    <location>
        <begin position="193"/>
        <end position="311"/>
    </location>
</feature>
<feature type="compositionally biased region" description="Low complexity" evidence="1">
    <location>
        <begin position="62"/>
        <end position="76"/>
    </location>
</feature>
<comment type="caution">
    <text evidence="2">The sequence shown here is derived from an EMBL/GenBank/DDBJ whole genome shotgun (WGS) entry which is preliminary data.</text>
</comment>
<accession>A0A367K801</accession>
<organism evidence="2 3">
    <name type="scientific">Rhizopus azygosporus</name>
    <name type="common">Rhizopus microsporus var. azygosporus</name>
    <dbReference type="NCBI Taxonomy" id="86630"/>
    <lineage>
        <taxon>Eukaryota</taxon>
        <taxon>Fungi</taxon>
        <taxon>Fungi incertae sedis</taxon>
        <taxon>Mucoromycota</taxon>
        <taxon>Mucoromycotina</taxon>
        <taxon>Mucoromycetes</taxon>
        <taxon>Mucorales</taxon>
        <taxon>Mucorineae</taxon>
        <taxon>Rhizopodaceae</taxon>
        <taxon>Rhizopus</taxon>
    </lineage>
</organism>